<dbReference type="InterPro" id="IPR011991">
    <property type="entry name" value="ArsR-like_HTH"/>
</dbReference>
<gene>
    <name evidence="1" type="ORF">SAMN05216218_11630</name>
</gene>
<dbReference type="CDD" id="cd00090">
    <property type="entry name" value="HTH_ARSR"/>
    <property type="match status" value="1"/>
</dbReference>
<dbReference type="InterPro" id="IPR036388">
    <property type="entry name" value="WH-like_DNA-bd_sf"/>
</dbReference>
<dbReference type="OrthoDB" id="290446at2157"/>
<evidence type="ECO:0000313" key="1">
    <source>
        <dbReference type="EMBL" id="SDG14173.1"/>
    </source>
</evidence>
<dbReference type="Gene3D" id="1.10.10.10">
    <property type="entry name" value="Winged helix-like DNA-binding domain superfamily/Winged helix DNA-binding domain"/>
    <property type="match status" value="1"/>
</dbReference>
<proteinExistence type="predicted"/>
<keyword evidence="2" id="KW-1185">Reference proteome</keyword>
<organism evidence="1 2">
    <name type="scientific">Halorientalis regularis</name>
    <dbReference type="NCBI Taxonomy" id="660518"/>
    <lineage>
        <taxon>Archaea</taxon>
        <taxon>Methanobacteriati</taxon>
        <taxon>Methanobacteriota</taxon>
        <taxon>Stenosarchaea group</taxon>
        <taxon>Halobacteria</taxon>
        <taxon>Halobacteriales</taxon>
        <taxon>Haloarculaceae</taxon>
        <taxon>Halorientalis</taxon>
    </lineage>
</organism>
<dbReference type="SUPFAM" id="SSF46785">
    <property type="entry name" value="Winged helix' DNA-binding domain"/>
    <property type="match status" value="1"/>
</dbReference>
<dbReference type="AlphaFoldDB" id="A0A1G7RTR2"/>
<dbReference type="EMBL" id="FNBK01000016">
    <property type="protein sequence ID" value="SDG14173.1"/>
    <property type="molecule type" value="Genomic_DNA"/>
</dbReference>
<reference evidence="2" key="1">
    <citation type="submission" date="2016-10" db="EMBL/GenBank/DDBJ databases">
        <authorList>
            <person name="Varghese N."/>
            <person name="Submissions S."/>
        </authorList>
    </citation>
    <scope>NUCLEOTIDE SEQUENCE [LARGE SCALE GENOMIC DNA]</scope>
    <source>
        <strain evidence="2">IBRC-M 10760</strain>
    </source>
</reference>
<dbReference type="Proteomes" id="UP000199076">
    <property type="component" value="Unassembled WGS sequence"/>
</dbReference>
<dbReference type="Pfam" id="PF12840">
    <property type="entry name" value="HTH_20"/>
    <property type="match status" value="1"/>
</dbReference>
<protein>
    <submittedName>
        <fullName evidence="1">Helix-turn-helix domain-containing protein</fullName>
    </submittedName>
</protein>
<sequence>MTDEDLSNILEILSDEHSRKILQETMKRPMSAEELSDVCDISPQSVYRRTDKLSSYDLLDAEMEYDEDGHHFQMYTADPTQVVIGISEENTDMTISKRERMADRFSEFISQVRDK</sequence>
<evidence type="ECO:0000313" key="2">
    <source>
        <dbReference type="Proteomes" id="UP000199076"/>
    </source>
</evidence>
<accession>A0A1G7RTR2</accession>
<dbReference type="RefSeq" id="WP_092694645.1">
    <property type="nucleotide sequence ID" value="NZ_FNBK01000016.1"/>
</dbReference>
<dbReference type="InterPro" id="IPR036390">
    <property type="entry name" value="WH_DNA-bd_sf"/>
</dbReference>
<name>A0A1G7RTR2_9EURY</name>